<name>G0S1B1_CHATD</name>
<reference evidence="2 3" key="1">
    <citation type="journal article" date="2011" name="Cell">
        <title>Insight into structure and assembly of the nuclear pore complex by utilizing the genome of a eukaryotic thermophile.</title>
        <authorList>
            <person name="Amlacher S."/>
            <person name="Sarges P."/>
            <person name="Flemming D."/>
            <person name="van Noort V."/>
            <person name="Kunze R."/>
            <person name="Devos D.P."/>
            <person name="Arumugam M."/>
            <person name="Bork P."/>
            <person name="Hurt E."/>
        </authorList>
    </citation>
    <scope>NUCLEOTIDE SEQUENCE [LARGE SCALE GENOMIC DNA]</scope>
    <source>
        <strain evidence="3">DSM 1495 / CBS 144.50 / IMI 039719</strain>
    </source>
</reference>
<dbReference type="OMA" id="MTYESAV"/>
<dbReference type="OrthoDB" id="5341904at2759"/>
<protein>
    <submittedName>
        <fullName evidence="2">Uncharacterized protein</fullName>
    </submittedName>
</protein>
<feature type="region of interest" description="Disordered" evidence="1">
    <location>
        <begin position="473"/>
        <end position="645"/>
    </location>
</feature>
<feature type="region of interest" description="Disordered" evidence="1">
    <location>
        <begin position="1"/>
        <end position="113"/>
    </location>
</feature>
<feature type="compositionally biased region" description="Polar residues" evidence="1">
    <location>
        <begin position="742"/>
        <end position="763"/>
    </location>
</feature>
<proteinExistence type="predicted"/>
<accession>G0S1B1</accession>
<evidence type="ECO:0000256" key="1">
    <source>
        <dbReference type="SAM" id="MobiDB-lite"/>
    </source>
</evidence>
<feature type="compositionally biased region" description="Polar residues" evidence="1">
    <location>
        <begin position="337"/>
        <end position="367"/>
    </location>
</feature>
<dbReference type="AlphaFoldDB" id="G0S1B1"/>
<feature type="region of interest" description="Disordered" evidence="1">
    <location>
        <begin position="416"/>
        <end position="438"/>
    </location>
</feature>
<evidence type="ECO:0000313" key="3">
    <source>
        <dbReference type="Proteomes" id="UP000008066"/>
    </source>
</evidence>
<dbReference type="GeneID" id="18255335"/>
<dbReference type="EMBL" id="GL988039">
    <property type="protein sequence ID" value="EGS22821.1"/>
    <property type="molecule type" value="Genomic_DNA"/>
</dbReference>
<organism evidence="3">
    <name type="scientific">Chaetomium thermophilum (strain DSM 1495 / CBS 144.50 / IMI 039719)</name>
    <name type="common">Thermochaetoides thermophila</name>
    <dbReference type="NCBI Taxonomy" id="759272"/>
    <lineage>
        <taxon>Eukaryota</taxon>
        <taxon>Fungi</taxon>
        <taxon>Dikarya</taxon>
        <taxon>Ascomycota</taxon>
        <taxon>Pezizomycotina</taxon>
        <taxon>Sordariomycetes</taxon>
        <taxon>Sordariomycetidae</taxon>
        <taxon>Sordariales</taxon>
        <taxon>Chaetomiaceae</taxon>
        <taxon>Thermochaetoides</taxon>
    </lineage>
</organism>
<dbReference type="eggNOG" id="ENOG502SWU4">
    <property type="taxonomic scope" value="Eukaryota"/>
</dbReference>
<feature type="compositionally biased region" description="Low complexity" evidence="1">
    <location>
        <begin position="540"/>
        <end position="562"/>
    </location>
</feature>
<dbReference type="HOGENOM" id="CLU_004293_0_0_1"/>
<dbReference type="STRING" id="759272.G0S1B1"/>
<feature type="region of interest" description="Disordered" evidence="1">
    <location>
        <begin position="308"/>
        <end position="368"/>
    </location>
</feature>
<gene>
    <name evidence="2" type="ORF">CTHT_0012970</name>
</gene>
<feature type="compositionally biased region" description="Low complexity" evidence="1">
    <location>
        <begin position="78"/>
        <end position="91"/>
    </location>
</feature>
<evidence type="ECO:0000313" key="2">
    <source>
        <dbReference type="EMBL" id="EGS22821.1"/>
    </source>
</evidence>
<feature type="compositionally biased region" description="Polar residues" evidence="1">
    <location>
        <begin position="665"/>
        <end position="676"/>
    </location>
</feature>
<feature type="compositionally biased region" description="Basic and acidic residues" evidence="1">
    <location>
        <begin position="416"/>
        <end position="431"/>
    </location>
</feature>
<sequence length="949" mass="103441">MGNTQSSHSAQAPRKPTHRLSKPRTGNHAAPGFLSPKRLSNATRRHTNSQLPDPPLESPIAATTPASSVLEVPAALGRRANNNNSSQPSSGSKRRSLFRPGSSKEAVPSLKRLSGRFSRTSSMTYESAVAYYGPETPNEPANQPDVRASWHYNLTSYEARRLFNQTDEPAFEHMTAMSENRMSTITAATWKSSHPAVPASAPLTRTNSDVSLYAPVRRRSIIQTPGVATREIYNRELPPLPQPSFRHSDPPSPMLSRRSSIESYQNGVLLMPPHIPDTDSVERVSTPCEDGYRSIGAFKLGSLRIVNGSPVPSTPETARTREKNEAHGLLGGRIDSTAVSARNADSSAPGSATQQTQLPQPSLNTHQDLFASPVQPQPISPTLQVTSKVTALEDKLFEDELPTEYSSAEILDVRLDPNAKSSHPREKHESSKIVSRSDSGFLSMSEGLSVSTKGLSKADSGYSSNVSLRSFQTRHQMSGKHSAPTPPPKQDHNSEDSPPPPPPKDRSNESVIQKKTGLASLRRSHPGSPTGLTSRDSNRTSPVSGPLSPGSSKSPTSDTASSEPSNGNGIKKLGRLQRLFTNARRPGTALSAQPTSQPLAAPPAAESSKERSEPPLPPLPQENERKRNERARMIPPAKKPVVKTRSSLDTLKTIFSVGSLEHTLETTNSKQTSPQPNAKDHTRKPAVHLANLASHVVSKKPITRKPVPSRPPVVQEGEEKGVKYRVHRPSPLRVGVTHKNEPTQTTDGNSSRVVTDAQANRQLGKSEKRAMSLTMPKPQQAEDPQPRVSSLDLVTLNNLPSPPLPSPVAKAMSINASAQGWSFTPDHQPLRHRASYDGLSYIPPRPQPHPKYGYPPSMSTGYTSSPYYNYSNPAAYDDERSRSQLSAAAIWSRSQADAAAGQWYQYNGWGHRPPYWPRSRHRSAYGPNPPFRILHSYNSPAYRGVPIWG</sequence>
<keyword evidence="3" id="KW-1185">Reference proteome</keyword>
<dbReference type="RefSeq" id="XP_006691813.1">
    <property type="nucleotide sequence ID" value="XM_006691750.1"/>
</dbReference>
<feature type="region of interest" description="Disordered" evidence="1">
    <location>
        <begin position="658"/>
        <end position="787"/>
    </location>
</feature>
<dbReference type="KEGG" id="cthr:CTHT_0012970"/>
<feature type="compositionally biased region" description="Polar residues" evidence="1">
    <location>
        <begin position="1"/>
        <end position="10"/>
    </location>
</feature>
<feature type="compositionally biased region" description="Basic and acidic residues" evidence="1">
    <location>
        <begin position="622"/>
        <end position="632"/>
    </location>
</feature>
<dbReference type="Proteomes" id="UP000008066">
    <property type="component" value="Unassembled WGS sequence"/>
</dbReference>
<feature type="region of interest" description="Disordered" evidence="1">
    <location>
        <begin position="238"/>
        <end position="258"/>
    </location>
</feature>